<dbReference type="InterPro" id="IPR038495">
    <property type="entry name" value="ATPase_E_C"/>
</dbReference>
<proteinExistence type="predicted"/>
<keyword evidence="2" id="KW-1185">Reference proteome</keyword>
<reference evidence="2" key="1">
    <citation type="submission" date="2018-08" db="EMBL/GenBank/DDBJ databases">
        <authorList>
            <person name="Grouzdev D.S."/>
            <person name="Krutkina M.S."/>
        </authorList>
    </citation>
    <scope>NUCLEOTIDE SEQUENCE [LARGE SCALE GENOMIC DNA]</scope>
    <source>
        <strain evidence="2">4-11</strain>
    </source>
</reference>
<dbReference type="RefSeq" id="WP_117330078.1">
    <property type="nucleotide sequence ID" value="NZ_QUWK01000006.1"/>
</dbReference>
<dbReference type="Gene3D" id="3.30.2320.30">
    <property type="entry name" value="ATP synthase, E subunit, C-terminal"/>
    <property type="match status" value="1"/>
</dbReference>
<accession>A0A372MGE1</accession>
<protein>
    <submittedName>
        <fullName evidence="1">ATPase</fullName>
    </submittedName>
</protein>
<dbReference type="Proteomes" id="UP000264002">
    <property type="component" value="Unassembled WGS sequence"/>
</dbReference>
<dbReference type="AlphaFoldDB" id="A0A372MGE1"/>
<reference evidence="1 2" key="2">
    <citation type="submission" date="2018-09" db="EMBL/GenBank/DDBJ databases">
        <title>Genome of Sphaerochaeta halotolerans strain 4-11.</title>
        <authorList>
            <person name="Nazina T.N."/>
            <person name="Sokolova D.S."/>
        </authorList>
    </citation>
    <scope>NUCLEOTIDE SEQUENCE [LARGE SCALE GENOMIC DNA]</scope>
    <source>
        <strain evidence="1 2">4-11</strain>
    </source>
</reference>
<gene>
    <name evidence="1" type="ORF">DYP60_06450</name>
</gene>
<organism evidence="1 2">
    <name type="scientific">Sphaerochaeta halotolerans</name>
    <dbReference type="NCBI Taxonomy" id="2293840"/>
    <lineage>
        <taxon>Bacteria</taxon>
        <taxon>Pseudomonadati</taxon>
        <taxon>Spirochaetota</taxon>
        <taxon>Spirochaetia</taxon>
        <taxon>Spirochaetales</taxon>
        <taxon>Sphaerochaetaceae</taxon>
        <taxon>Sphaerochaeta</taxon>
    </lineage>
</organism>
<evidence type="ECO:0000313" key="2">
    <source>
        <dbReference type="Proteomes" id="UP000264002"/>
    </source>
</evidence>
<dbReference type="EMBL" id="QUWK01000006">
    <property type="protein sequence ID" value="RFU94869.1"/>
    <property type="molecule type" value="Genomic_DNA"/>
</dbReference>
<comment type="caution">
    <text evidence="1">The sequence shown here is derived from an EMBL/GenBank/DDBJ whole genome shotgun (WGS) entry which is preliminary data.</text>
</comment>
<name>A0A372MGE1_9SPIR</name>
<sequence>METTDNRLLSGILEQAELTAQKKLEDAQKQAGRIAEEAQLKIDREIASLQKDHEQKLKNIELKKQANLASAKRKANLRQIDESYQQVLRRVTELLDAKKVAKHLSTWIAEAAIGLDLKEAKVASSRKCPVKEEHLEEATRLVQEATGAKITLHLDPKPLQGLGVIVSSMDDTISFNNQVEIRLRRFDRDIRSLIQEHS</sequence>
<dbReference type="SUPFAM" id="SSF160527">
    <property type="entry name" value="V-type ATPase subunit E-like"/>
    <property type="match status" value="1"/>
</dbReference>
<evidence type="ECO:0000313" key="1">
    <source>
        <dbReference type="EMBL" id="RFU94869.1"/>
    </source>
</evidence>